<dbReference type="Proteomes" id="UP001183202">
    <property type="component" value="Unassembled WGS sequence"/>
</dbReference>
<evidence type="ECO:0000256" key="1">
    <source>
        <dbReference type="SAM" id="MobiDB-lite"/>
    </source>
</evidence>
<keyword evidence="3" id="KW-1185">Reference proteome</keyword>
<name>A0ABU2N326_9PSEU</name>
<feature type="region of interest" description="Disordered" evidence="1">
    <location>
        <begin position="37"/>
        <end position="64"/>
    </location>
</feature>
<reference evidence="3" key="1">
    <citation type="submission" date="2023-07" db="EMBL/GenBank/DDBJ databases">
        <title>30 novel species of actinomycetes from the DSMZ collection.</title>
        <authorList>
            <person name="Nouioui I."/>
        </authorList>
    </citation>
    <scope>NUCLEOTIDE SEQUENCE [LARGE SCALE GENOMIC DNA]</scope>
    <source>
        <strain evidence="3">DSM 45834</strain>
    </source>
</reference>
<sequence length="64" mass="6599">MTITGVGGGASSVAADTMNGCVSQELWKIVSSRRTVSKPVDNSATARADVSCGLRSPSRAPRTF</sequence>
<protein>
    <submittedName>
        <fullName evidence="2">Uncharacterized protein</fullName>
    </submittedName>
</protein>
<gene>
    <name evidence="2" type="ORF">RM445_02130</name>
</gene>
<comment type="caution">
    <text evidence="2">The sequence shown here is derived from an EMBL/GenBank/DDBJ whole genome shotgun (WGS) entry which is preliminary data.</text>
</comment>
<evidence type="ECO:0000313" key="2">
    <source>
        <dbReference type="EMBL" id="MDT0348321.1"/>
    </source>
</evidence>
<evidence type="ECO:0000313" key="3">
    <source>
        <dbReference type="Proteomes" id="UP001183202"/>
    </source>
</evidence>
<accession>A0ABU2N326</accession>
<proteinExistence type="predicted"/>
<dbReference type="RefSeq" id="WP_311554214.1">
    <property type="nucleotide sequence ID" value="NZ_JAVREJ010000001.1"/>
</dbReference>
<organism evidence="2 3">
    <name type="scientific">Pseudonocardia charpentierae</name>
    <dbReference type="NCBI Taxonomy" id="3075545"/>
    <lineage>
        <taxon>Bacteria</taxon>
        <taxon>Bacillati</taxon>
        <taxon>Actinomycetota</taxon>
        <taxon>Actinomycetes</taxon>
        <taxon>Pseudonocardiales</taxon>
        <taxon>Pseudonocardiaceae</taxon>
        <taxon>Pseudonocardia</taxon>
    </lineage>
</organism>
<dbReference type="EMBL" id="JAVREJ010000001">
    <property type="protein sequence ID" value="MDT0348321.1"/>
    <property type="molecule type" value="Genomic_DNA"/>
</dbReference>